<evidence type="ECO:0000256" key="2">
    <source>
        <dbReference type="ARBA" id="ARBA00022475"/>
    </source>
</evidence>
<evidence type="ECO:0000256" key="9">
    <source>
        <dbReference type="PROSITE-ProRule" id="PRU01193"/>
    </source>
</evidence>
<dbReference type="SMART" id="SM01091">
    <property type="entry name" value="CorC_HlyC"/>
    <property type="match status" value="1"/>
</dbReference>
<keyword evidence="6 8" id="KW-0129">CBS domain</keyword>
<evidence type="ECO:0000256" key="7">
    <source>
        <dbReference type="ARBA" id="ARBA00023136"/>
    </source>
</evidence>
<dbReference type="Gene3D" id="3.10.580.10">
    <property type="entry name" value="CBS-domain"/>
    <property type="match status" value="1"/>
</dbReference>
<dbReference type="Pfam" id="PF03471">
    <property type="entry name" value="CorC_HlyC"/>
    <property type="match status" value="1"/>
</dbReference>
<dbReference type="InterPro" id="IPR002550">
    <property type="entry name" value="CNNM"/>
</dbReference>
<evidence type="ECO:0000256" key="10">
    <source>
        <dbReference type="SAM" id="Phobius"/>
    </source>
</evidence>
<dbReference type="InterPro" id="IPR036318">
    <property type="entry name" value="FAD-bd_PCMH-like_sf"/>
</dbReference>
<dbReference type="PROSITE" id="PS51846">
    <property type="entry name" value="CNNM"/>
    <property type="match status" value="1"/>
</dbReference>
<feature type="domain" description="CNNM transmembrane" evidence="12">
    <location>
        <begin position="1"/>
        <end position="196"/>
    </location>
</feature>
<keyword evidence="3 9" id="KW-0812">Transmembrane</keyword>
<dbReference type="PANTHER" id="PTHR43099">
    <property type="entry name" value="UPF0053 PROTEIN YRKA"/>
    <property type="match status" value="1"/>
</dbReference>
<dbReference type="CDD" id="cd04590">
    <property type="entry name" value="CBS_pair_CorC_HlyC_assoc"/>
    <property type="match status" value="1"/>
</dbReference>
<dbReference type="SUPFAM" id="SSF56176">
    <property type="entry name" value="FAD-binding/transporter-associated domain-like"/>
    <property type="match status" value="1"/>
</dbReference>
<dbReference type="Gene3D" id="3.30.465.10">
    <property type="match status" value="1"/>
</dbReference>
<dbReference type="InterPro" id="IPR000644">
    <property type="entry name" value="CBS_dom"/>
</dbReference>
<keyword evidence="14" id="KW-1185">Reference proteome</keyword>
<dbReference type="InterPro" id="IPR044751">
    <property type="entry name" value="Ion_transp-like_CBS"/>
</dbReference>
<dbReference type="InterPro" id="IPR046342">
    <property type="entry name" value="CBS_dom_sf"/>
</dbReference>
<evidence type="ECO:0000313" key="14">
    <source>
        <dbReference type="Proteomes" id="UP000820977"/>
    </source>
</evidence>
<dbReference type="InterPro" id="IPR005170">
    <property type="entry name" value="Transptr-assoc_dom"/>
</dbReference>
<dbReference type="EMBL" id="JABKKJ010000002">
    <property type="protein sequence ID" value="NPE24353.1"/>
    <property type="molecule type" value="Genomic_DNA"/>
</dbReference>
<dbReference type="PANTHER" id="PTHR43099:SF5">
    <property type="entry name" value="HLYC_CORC FAMILY TRANSPORTER"/>
    <property type="match status" value="1"/>
</dbReference>
<dbReference type="Pfam" id="PF00571">
    <property type="entry name" value="CBS"/>
    <property type="match status" value="1"/>
</dbReference>
<dbReference type="RefSeq" id="WP_172343850.1">
    <property type="nucleotide sequence ID" value="NZ_CATJFF010000105.1"/>
</dbReference>
<dbReference type="Pfam" id="PF01595">
    <property type="entry name" value="CNNM"/>
    <property type="match status" value="1"/>
</dbReference>
<feature type="transmembrane region" description="Helical" evidence="10">
    <location>
        <begin position="132"/>
        <end position="154"/>
    </location>
</feature>
<evidence type="ECO:0000256" key="3">
    <source>
        <dbReference type="ARBA" id="ARBA00022692"/>
    </source>
</evidence>
<feature type="domain" description="CBS" evidence="11">
    <location>
        <begin position="278"/>
        <end position="339"/>
    </location>
</feature>
<evidence type="ECO:0000256" key="6">
    <source>
        <dbReference type="ARBA" id="ARBA00023122"/>
    </source>
</evidence>
<comment type="caution">
    <text evidence="13">The sequence shown here is derived from an EMBL/GenBank/DDBJ whole genome shotgun (WGS) entry which is preliminary data.</text>
</comment>
<evidence type="ECO:0000256" key="4">
    <source>
        <dbReference type="ARBA" id="ARBA00022737"/>
    </source>
</evidence>
<accession>A0ABX2B0N1</accession>
<keyword evidence="7 9" id="KW-0472">Membrane</keyword>
<evidence type="ECO:0000313" key="13">
    <source>
        <dbReference type="EMBL" id="NPE24353.1"/>
    </source>
</evidence>
<keyword evidence="5 9" id="KW-1133">Transmembrane helix</keyword>
<feature type="transmembrane region" description="Helical" evidence="10">
    <location>
        <begin position="56"/>
        <end position="76"/>
    </location>
</feature>
<gene>
    <name evidence="13" type="ORF">HPS54_02260</name>
</gene>
<evidence type="ECO:0000256" key="1">
    <source>
        <dbReference type="ARBA" id="ARBA00004651"/>
    </source>
</evidence>
<dbReference type="SUPFAM" id="SSF54631">
    <property type="entry name" value="CBS-domain pair"/>
    <property type="match status" value="1"/>
</dbReference>
<dbReference type="InterPro" id="IPR051676">
    <property type="entry name" value="UPF0053_domain"/>
</dbReference>
<keyword evidence="2" id="KW-1003">Cell membrane</keyword>
<proteinExistence type="predicted"/>
<feature type="transmembrane region" description="Helical" evidence="10">
    <location>
        <begin position="6"/>
        <end position="27"/>
    </location>
</feature>
<evidence type="ECO:0000256" key="8">
    <source>
        <dbReference type="PROSITE-ProRule" id="PRU00703"/>
    </source>
</evidence>
<dbReference type="InterPro" id="IPR016169">
    <property type="entry name" value="FAD-bd_PCMH_sub2"/>
</dbReference>
<feature type="transmembrane region" description="Helical" evidence="10">
    <location>
        <begin position="96"/>
        <end position="120"/>
    </location>
</feature>
<dbReference type="Proteomes" id="UP000820977">
    <property type="component" value="Unassembled WGS sequence"/>
</dbReference>
<organism evidence="13 14">
    <name type="scientific">Xylanibacter caecicola</name>
    <dbReference type="NCBI Taxonomy" id="2736294"/>
    <lineage>
        <taxon>Bacteria</taxon>
        <taxon>Pseudomonadati</taxon>
        <taxon>Bacteroidota</taxon>
        <taxon>Bacteroidia</taxon>
        <taxon>Bacteroidales</taxon>
        <taxon>Prevotellaceae</taxon>
        <taxon>Xylanibacter</taxon>
    </lineage>
</organism>
<protein>
    <submittedName>
        <fullName evidence="13">HlyC/CorC family transporter</fullName>
    </submittedName>
</protein>
<reference evidence="13 14" key="1">
    <citation type="submission" date="2020-05" db="EMBL/GenBank/DDBJ databases">
        <title>Distinct polysaccharide utilization as determinants for interspecies competition between intestinal Prevotella spp.</title>
        <authorList>
            <person name="Galvez E.J.C."/>
            <person name="Iljazovic A."/>
            <person name="Strowig T."/>
        </authorList>
    </citation>
    <scope>NUCLEOTIDE SEQUENCE [LARGE SCALE GENOMIC DNA]</scope>
    <source>
        <strain evidence="13 14">PCHR</strain>
    </source>
</reference>
<sequence>MSEIFIIAGLILLNGVFAMAEIALISARKSSLSCDAKKGNRMSALALKLTKDPDRFLSTIQIGITLIGILTGIYSGNKIAADFSGFLAGAGFPVRYAPVVAQAVIVVIVTYLTIIFGELLPKRIGMAKSEQAARALSLPMYVLSRVGAPFVWLLSRSTSLVFGLLGLRDRGSKVTEDEIKSIVKEGAEVGEVAPVEQDIVQRVFQVGDLKIDSIMTHRSDITWLAMTMNAGEVRSAVSRDMHSVYPVAGSDLDDVKGVVLMSDLFVSLHKDDFKLSDILRKPQFFYENMEVYDVLEIMKKEQCCYGLVCDEFGACRGMVTLKDILECLVGSIIEASDDEPSIIPRVEGKEWFVDGQCSMYDFLDYFGKMDLLENTDYNTVAGLCFHVLEHIPVCGESFTWQMFRFEVVDMDGARIDKLFVTNVEQP</sequence>
<comment type="subcellular location">
    <subcellularLocation>
        <location evidence="1">Cell membrane</location>
        <topology evidence="1">Multi-pass membrane protein</topology>
    </subcellularLocation>
</comment>
<name>A0ABX2B0N1_9BACT</name>
<keyword evidence="4" id="KW-0677">Repeat</keyword>
<evidence type="ECO:0000259" key="12">
    <source>
        <dbReference type="PROSITE" id="PS51846"/>
    </source>
</evidence>
<evidence type="ECO:0000256" key="5">
    <source>
        <dbReference type="ARBA" id="ARBA00022989"/>
    </source>
</evidence>
<evidence type="ECO:0000259" key="11">
    <source>
        <dbReference type="PROSITE" id="PS51371"/>
    </source>
</evidence>
<dbReference type="PROSITE" id="PS51371">
    <property type="entry name" value="CBS"/>
    <property type="match status" value="1"/>
</dbReference>